<name>A0AAD7E7Q0_9AGAR</name>
<dbReference type="AlphaFoldDB" id="A0AAD7E7Q0"/>
<proteinExistence type="predicted"/>
<gene>
    <name evidence="1" type="ORF">DFH08DRAFT_978818</name>
</gene>
<keyword evidence="2" id="KW-1185">Reference proteome</keyword>
<reference evidence="1" key="1">
    <citation type="submission" date="2023-03" db="EMBL/GenBank/DDBJ databases">
        <title>Massive genome expansion in bonnet fungi (Mycena s.s.) driven by repeated elements and novel gene families across ecological guilds.</title>
        <authorList>
            <consortium name="Lawrence Berkeley National Laboratory"/>
            <person name="Harder C.B."/>
            <person name="Miyauchi S."/>
            <person name="Viragh M."/>
            <person name="Kuo A."/>
            <person name="Thoen E."/>
            <person name="Andreopoulos B."/>
            <person name="Lu D."/>
            <person name="Skrede I."/>
            <person name="Drula E."/>
            <person name="Henrissat B."/>
            <person name="Morin E."/>
            <person name="Kohler A."/>
            <person name="Barry K."/>
            <person name="LaButti K."/>
            <person name="Morin E."/>
            <person name="Salamov A."/>
            <person name="Lipzen A."/>
            <person name="Mereny Z."/>
            <person name="Hegedus B."/>
            <person name="Baldrian P."/>
            <person name="Stursova M."/>
            <person name="Weitz H."/>
            <person name="Taylor A."/>
            <person name="Grigoriev I.V."/>
            <person name="Nagy L.G."/>
            <person name="Martin F."/>
            <person name="Kauserud H."/>
        </authorList>
    </citation>
    <scope>NUCLEOTIDE SEQUENCE</scope>
    <source>
        <strain evidence="1">CBHHK002</strain>
    </source>
</reference>
<accession>A0AAD7E7Q0</accession>
<comment type="caution">
    <text evidence="1">The sequence shown here is derived from an EMBL/GenBank/DDBJ whole genome shotgun (WGS) entry which is preliminary data.</text>
</comment>
<evidence type="ECO:0000313" key="2">
    <source>
        <dbReference type="Proteomes" id="UP001218218"/>
    </source>
</evidence>
<dbReference type="Proteomes" id="UP001218218">
    <property type="component" value="Unassembled WGS sequence"/>
</dbReference>
<organism evidence="1 2">
    <name type="scientific">Mycena albidolilacea</name>
    <dbReference type="NCBI Taxonomy" id="1033008"/>
    <lineage>
        <taxon>Eukaryota</taxon>
        <taxon>Fungi</taxon>
        <taxon>Dikarya</taxon>
        <taxon>Basidiomycota</taxon>
        <taxon>Agaricomycotina</taxon>
        <taxon>Agaricomycetes</taxon>
        <taxon>Agaricomycetidae</taxon>
        <taxon>Agaricales</taxon>
        <taxon>Marasmiineae</taxon>
        <taxon>Mycenaceae</taxon>
        <taxon>Mycena</taxon>
    </lineage>
</organism>
<evidence type="ECO:0000313" key="1">
    <source>
        <dbReference type="EMBL" id="KAJ7301341.1"/>
    </source>
</evidence>
<sequence>MSEPLHSLHTSSLATCLGSLHPLTHAHAHVHAACLHAVCALLHYLRALTAPVLSPPLRSQPLPMLFNPYLRLGADGHHLHLTPPRALSVLVTSSCLRLSRLPALTSPLIPLAAARRFDADACLLHHLRALTTPALLPPPRSHHPRTLTCRLCVLIHACAWVPMHPACISLLPAAPFPSWSLARVSAPPACLL</sequence>
<dbReference type="EMBL" id="JARIHO010000137">
    <property type="protein sequence ID" value="KAJ7301341.1"/>
    <property type="molecule type" value="Genomic_DNA"/>
</dbReference>
<protein>
    <submittedName>
        <fullName evidence="1">Uncharacterized protein</fullName>
    </submittedName>
</protein>